<gene>
    <name evidence="1" type="ORF">LECACI_7A004662</name>
</gene>
<evidence type="ECO:0000313" key="2">
    <source>
        <dbReference type="Proteomes" id="UP001296104"/>
    </source>
</evidence>
<keyword evidence="2" id="KW-1185">Reference proteome</keyword>
<dbReference type="EMBL" id="CAVMBE010000026">
    <property type="protein sequence ID" value="CAK4018466.1"/>
    <property type="molecule type" value="Genomic_DNA"/>
</dbReference>
<protein>
    <submittedName>
        <fullName evidence="1">Uncharacterized protein</fullName>
    </submittedName>
</protein>
<name>A0AAI8YZ42_9PEZI</name>
<dbReference type="Proteomes" id="UP001296104">
    <property type="component" value="Unassembled WGS sequence"/>
</dbReference>
<comment type="caution">
    <text evidence="1">The sequence shown here is derived from an EMBL/GenBank/DDBJ whole genome shotgun (WGS) entry which is preliminary data.</text>
</comment>
<accession>A0AAI8YZ42</accession>
<evidence type="ECO:0000313" key="1">
    <source>
        <dbReference type="EMBL" id="CAK4018466.1"/>
    </source>
</evidence>
<proteinExistence type="predicted"/>
<reference evidence="1" key="1">
    <citation type="submission" date="2023-11" db="EMBL/GenBank/DDBJ databases">
        <authorList>
            <person name="Alioto T."/>
            <person name="Alioto T."/>
            <person name="Gomez Garrido J."/>
        </authorList>
    </citation>
    <scope>NUCLEOTIDE SEQUENCE</scope>
</reference>
<dbReference type="AlphaFoldDB" id="A0AAI8YZ42"/>
<sequence length="275" mass="30548">MAAAAPPSSAMHRALEVTEILEHILERVALADIAPPVFNTHHEEPSAKLFQLQRVSTRFREVIRASIKLQQLMFLAPLDASVRVTTMHRAAPIVWLLKSLGVEINSVMESRIGGSGESACLIELQDVDLARPQRPGFDPMLFELATKVRDCSASAEAAAAGGAGGAAAEASWRGIKVSNARECGTILVHFTVIIGWWFVEDEDEEHVAEQEVTWKFSQGTTARTLGEVFDRYVGVVERLRMHDRLQREADYELRRARTESRMTMIEAAREDLMGP</sequence>
<organism evidence="1 2">
    <name type="scientific">Lecanosticta acicola</name>
    <dbReference type="NCBI Taxonomy" id="111012"/>
    <lineage>
        <taxon>Eukaryota</taxon>
        <taxon>Fungi</taxon>
        <taxon>Dikarya</taxon>
        <taxon>Ascomycota</taxon>
        <taxon>Pezizomycotina</taxon>
        <taxon>Dothideomycetes</taxon>
        <taxon>Dothideomycetidae</taxon>
        <taxon>Mycosphaerellales</taxon>
        <taxon>Mycosphaerellaceae</taxon>
        <taxon>Lecanosticta</taxon>
    </lineage>
</organism>